<evidence type="ECO:0000256" key="7">
    <source>
        <dbReference type="RuleBase" id="RU363032"/>
    </source>
</evidence>
<sequence length="279" mass="30379">MAAVSEVARADLRRLRHRRLLESRWILWITTPVLLLLLLGAWKLYTVVSGVSALTVPPPEAVGRALFELMGRSMLYEAAYYTFYSTVMGFLIAVVVGVGLGIVLGKLHLLEKVSAPFLVATQVVPKVAIVPLVLLWFGFGIASKIFMAAVISFFVVMQNTILGIRSIDPGHRDLMKVIQAPWWKRVISLDIPSSLPFVLTGIELGVVFAITGAIVGEFLGGDDGLGALAVVMLAGLRTDQLFATVIVMTLMGFVLYAVVSAIRRFAIPWHESSGRVTSL</sequence>
<reference evidence="9 10" key="1">
    <citation type="submission" date="2016-11" db="EMBL/GenBank/DDBJ databases">
        <authorList>
            <person name="Jaros S."/>
            <person name="Januszkiewicz K."/>
            <person name="Wedrychowicz H."/>
        </authorList>
    </citation>
    <scope>NUCLEOTIDE SEQUENCE [LARGE SCALE GENOMIC DNA]</scope>
    <source>
        <strain evidence="9 10">CGMCC 4.5723</strain>
    </source>
</reference>
<dbReference type="InterPro" id="IPR035906">
    <property type="entry name" value="MetI-like_sf"/>
</dbReference>
<dbReference type="Pfam" id="PF00528">
    <property type="entry name" value="BPD_transp_1"/>
    <property type="match status" value="1"/>
</dbReference>
<dbReference type="GO" id="GO:0055085">
    <property type="term" value="P:transmembrane transport"/>
    <property type="evidence" value="ECO:0007669"/>
    <property type="project" value="InterPro"/>
</dbReference>
<keyword evidence="4 7" id="KW-0812">Transmembrane</keyword>
<feature type="transmembrane region" description="Helical" evidence="7">
    <location>
        <begin position="195"/>
        <end position="220"/>
    </location>
</feature>
<evidence type="ECO:0000313" key="9">
    <source>
        <dbReference type="EMBL" id="SHI63695.1"/>
    </source>
</evidence>
<dbReference type="AlphaFoldDB" id="A0A1M6CRH9"/>
<feature type="domain" description="ABC transmembrane type-1" evidence="8">
    <location>
        <begin position="79"/>
        <end position="259"/>
    </location>
</feature>
<evidence type="ECO:0000256" key="1">
    <source>
        <dbReference type="ARBA" id="ARBA00004651"/>
    </source>
</evidence>
<dbReference type="Proteomes" id="UP000184452">
    <property type="component" value="Unassembled WGS sequence"/>
</dbReference>
<dbReference type="SUPFAM" id="SSF161098">
    <property type="entry name" value="MetI-like"/>
    <property type="match status" value="1"/>
</dbReference>
<proteinExistence type="inferred from homology"/>
<feature type="transmembrane region" description="Helical" evidence="7">
    <location>
        <begin position="117"/>
        <end position="139"/>
    </location>
</feature>
<dbReference type="EMBL" id="FQZK01000001">
    <property type="protein sequence ID" value="SHI63695.1"/>
    <property type="molecule type" value="Genomic_DNA"/>
</dbReference>
<evidence type="ECO:0000313" key="10">
    <source>
        <dbReference type="Proteomes" id="UP000184452"/>
    </source>
</evidence>
<evidence type="ECO:0000256" key="5">
    <source>
        <dbReference type="ARBA" id="ARBA00022989"/>
    </source>
</evidence>
<keyword evidence="3" id="KW-1003">Cell membrane</keyword>
<keyword evidence="6 7" id="KW-0472">Membrane</keyword>
<gene>
    <name evidence="9" type="ORF">SAMN05421803_101796</name>
</gene>
<organism evidence="9 10">
    <name type="scientific">Nocardiopsis flavescens</name>
    <dbReference type="NCBI Taxonomy" id="758803"/>
    <lineage>
        <taxon>Bacteria</taxon>
        <taxon>Bacillati</taxon>
        <taxon>Actinomycetota</taxon>
        <taxon>Actinomycetes</taxon>
        <taxon>Streptosporangiales</taxon>
        <taxon>Nocardiopsidaceae</taxon>
        <taxon>Nocardiopsis</taxon>
    </lineage>
</organism>
<keyword evidence="5 7" id="KW-1133">Transmembrane helix</keyword>
<feature type="transmembrane region" description="Helical" evidence="7">
    <location>
        <begin position="240"/>
        <end position="259"/>
    </location>
</feature>
<comment type="similarity">
    <text evidence="7">Belongs to the binding-protein-dependent transport system permease family.</text>
</comment>
<evidence type="ECO:0000256" key="4">
    <source>
        <dbReference type="ARBA" id="ARBA00022692"/>
    </source>
</evidence>
<evidence type="ECO:0000259" key="8">
    <source>
        <dbReference type="PROSITE" id="PS50928"/>
    </source>
</evidence>
<dbReference type="InterPro" id="IPR000515">
    <property type="entry name" value="MetI-like"/>
</dbReference>
<accession>A0A1M6CRH9</accession>
<evidence type="ECO:0000256" key="3">
    <source>
        <dbReference type="ARBA" id="ARBA00022475"/>
    </source>
</evidence>
<dbReference type="Gene3D" id="1.10.3720.10">
    <property type="entry name" value="MetI-like"/>
    <property type="match status" value="1"/>
</dbReference>
<keyword evidence="2 7" id="KW-0813">Transport</keyword>
<evidence type="ECO:0000256" key="2">
    <source>
        <dbReference type="ARBA" id="ARBA00022448"/>
    </source>
</evidence>
<comment type="subcellular location">
    <subcellularLocation>
        <location evidence="1 7">Cell membrane</location>
        <topology evidence="1 7">Multi-pass membrane protein</topology>
    </subcellularLocation>
</comment>
<dbReference type="STRING" id="758803.SAMN05421803_101796"/>
<dbReference type="PROSITE" id="PS50928">
    <property type="entry name" value="ABC_TM1"/>
    <property type="match status" value="1"/>
</dbReference>
<dbReference type="PANTHER" id="PTHR30151:SF0">
    <property type="entry name" value="ABC TRANSPORTER PERMEASE PROTEIN MJ0413-RELATED"/>
    <property type="match status" value="1"/>
</dbReference>
<feature type="transmembrane region" description="Helical" evidence="7">
    <location>
        <begin position="78"/>
        <end position="105"/>
    </location>
</feature>
<dbReference type="GO" id="GO:0005886">
    <property type="term" value="C:plasma membrane"/>
    <property type="evidence" value="ECO:0007669"/>
    <property type="project" value="UniProtKB-SubCell"/>
</dbReference>
<protein>
    <submittedName>
        <fullName evidence="9">NitT/TauT family transport system permease protein</fullName>
    </submittedName>
</protein>
<feature type="transmembrane region" description="Helical" evidence="7">
    <location>
        <begin position="145"/>
        <end position="167"/>
    </location>
</feature>
<dbReference type="PANTHER" id="PTHR30151">
    <property type="entry name" value="ALKANE SULFONATE ABC TRANSPORTER-RELATED, MEMBRANE SUBUNIT"/>
    <property type="match status" value="1"/>
</dbReference>
<name>A0A1M6CRH9_9ACTN</name>
<dbReference type="CDD" id="cd06261">
    <property type="entry name" value="TM_PBP2"/>
    <property type="match status" value="1"/>
</dbReference>
<keyword evidence="10" id="KW-1185">Reference proteome</keyword>
<evidence type="ECO:0000256" key="6">
    <source>
        <dbReference type="ARBA" id="ARBA00023136"/>
    </source>
</evidence>
<feature type="transmembrane region" description="Helical" evidence="7">
    <location>
        <begin position="25"/>
        <end position="45"/>
    </location>
</feature>